<dbReference type="AlphaFoldDB" id="A0AAW5K5Z1"/>
<keyword evidence="2 3" id="KW-0131">Cell cycle</keyword>
<gene>
    <name evidence="2" type="primary">murE</name>
    <name evidence="6" type="ORF">NE630_02615</name>
</gene>
<dbReference type="GO" id="GO:0051301">
    <property type="term" value="P:cell division"/>
    <property type="evidence" value="ECO:0007669"/>
    <property type="project" value="UniProtKB-KW"/>
</dbReference>
<comment type="caution">
    <text evidence="2">Lacks conserved residue(s) required for the propagation of feature annotation.</text>
</comment>
<dbReference type="Pfam" id="PF02875">
    <property type="entry name" value="Mur_ligase_C"/>
    <property type="match status" value="1"/>
</dbReference>
<feature type="binding site" evidence="2">
    <location>
        <position position="41"/>
    </location>
    <ligand>
        <name>UDP-N-acetyl-alpha-D-muramoyl-L-alanyl-D-glutamate</name>
        <dbReference type="ChEBI" id="CHEBI:83900"/>
    </ligand>
</feature>
<comment type="similarity">
    <text evidence="1 2">Belongs to the MurCDEF family. MurE subfamily.</text>
</comment>
<dbReference type="InterPro" id="IPR005761">
    <property type="entry name" value="UDP-N-AcMur-Glu-dNH2Pim_ligase"/>
</dbReference>
<keyword evidence="2 6" id="KW-0436">Ligase</keyword>
<feature type="binding site" evidence="2">
    <location>
        <begin position="416"/>
        <end position="419"/>
    </location>
    <ligand>
        <name>meso-2,6-diaminopimelate</name>
        <dbReference type="ChEBI" id="CHEBI:57791"/>
    </ligand>
</feature>
<sequence length="502" mass="53657">MAILLSGLLSELAKNSIKYETFLPDGCDPASIELGGMVCDSRKAGPGVMFAATKGDHSDAHEFTAQAVSAGAPALLCERRCAAAVPQIIIRDVRSGMGEVASVIHGYPSKKMTMFAVTGTNGKTTSAFLTRAILASAGVKTGLAGTVINDDGEKKEEAEHTTSEGADLQGLLARMVENGCGACVMEASSHSIAQGRISGISFDRIGFTNLTPEHLEYHTDMENYFSAKRALFGKYMKDDGIAAINIDDEYGMRLRRELGKRAVSYSMRMEEADFFARVLSVSEEGLAIEVKAPGLSGNKGIKLPALGGYNVMNALQALSLACAAGVPAAAAIESLEAMPQVPGRLERYRLDNGVTCVIDFAHTSDGLEKALGAVRQVCGGRLYVVFGLGGERDISRRPIVGETASRLGDYVVVTSDNPRGEDPEAIIAGIEPGVKRHATPYKLITDRREAICLALDMASAGDIVVIAGRGPETRQVFKDFSIPLVDREIMEDWCRMRGRRVL</sequence>
<dbReference type="Pfam" id="PF08245">
    <property type="entry name" value="Mur_ligase_M"/>
    <property type="match status" value="1"/>
</dbReference>
<dbReference type="InterPro" id="IPR004101">
    <property type="entry name" value="Mur_ligase_C"/>
</dbReference>
<dbReference type="GO" id="GO:0005737">
    <property type="term" value="C:cytoplasm"/>
    <property type="evidence" value="ECO:0007669"/>
    <property type="project" value="UniProtKB-SubCell"/>
</dbReference>
<comment type="function">
    <text evidence="2">Catalyzes the addition of meso-diaminopimelic acid to the nucleotide precursor UDP-N-acetylmuramoyl-L-alanyl-D-glutamate (UMAG) in the biosynthesis of bacterial cell-wall peptidoglycan.</text>
</comment>
<comment type="catalytic activity">
    <reaction evidence="2">
        <text>UDP-N-acetyl-alpha-D-muramoyl-L-alanyl-D-glutamate + meso-2,6-diaminopimelate + ATP = UDP-N-acetyl-alpha-D-muramoyl-L-alanyl-gamma-D-glutamyl-meso-2,6-diaminopimelate + ADP + phosphate + H(+)</text>
        <dbReference type="Rhea" id="RHEA:23676"/>
        <dbReference type="ChEBI" id="CHEBI:15378"/>
        <dbReference type="ChEBI" id="CHEBI:30616"/>
        <dbReference type="ChEBI" id="CHEBI:43474"/>
        <dbReference type="ChEBI" id="CHEBI:57791"/>
        <dbReference type="ChEBI" id="CHEBI:83900"/>
        <dbReference type="ChEBI" id="CHEBI:83905"/>
        <dbReference type="ChEBI" id="CHEBI:456216"/>
        <dbReference type="EC" id="6.3.2.13"/>
    </reaction>
</comment>
<dbReference type="InterPro" id="IPR013221">
    <property type="entry name" value="Mur_ligase_cen"/>
</dbReference>
<comment type="subcellular location">
    <subcellularLocation>
        <location evidence="2 3">Cytoplasm</location>
    </subcellularLocation>
</comment>
<feature type="binding site" evidence="2">
    <location>
        <begin position="161"/>
        <end position="162"/>
    </location>
    <ligand>
        <name>UDP-N-acetyl-alpha-D-muramoyl-L-alanyl-D-glutamate</name>
        <dbReference type="ChEBI" id="CHEBI:83900"/>
    </ligand>
</feature>
<dbReference type="Gene3D" id="3.40.1390.10">
    <property type="entry name" value="MurE/MurF, N-terminal domain"/>
    <property type="match status" value="1"/>
</dbReference>
<dbReference type="EC" id="6.3.2.13" evidence="2"/>
<dbReference type="GO" id="GO:0008765">
    <property type="term" value="F:UDP-N-acetylmuramoylalanyl-D-glutamate-2,6-diaminopimelate ligase activity"/>
    <property type="evidence" value="ECO:0007669"/>
    <property type="project" value="UniProtKB-UniRule"/>
</dbReference>
<dbReference type="HAMAP" id="MF_00208">
    <property type="entry name" value="MurE"/>
    <property type="match status" value="1"/>
</dbReference>
<dbReference type="SUPFAM" id="SSF53623">
    <property type="entry name" value="MurD-like peptide ligases, catalytic domain"/>
    <property type="match status" value="1"/>
</dbReference>
<feature type="binding site" evidence="2">
    <location>
        <begin position="119"/>
        <end position="125"/>
    </location>
    <ligand>
        <name>ATP</name>
        <dbReference type="ChEBI" id="CHEBI:30616"/>
    </ligand>
</feature>
<evidence type="ECO:0000256" key="2">
    <source>
        <dbReference type="HAMAP-Rule" id="MF_00208"/>
    </source>
</evidence>
<feature type="modified residue" description="N6-carboxylysine" evidence="2">
    <location>
        <position position="228"/>
    </location>
</feature>
<accession>A0AAW5K5Z1</accession>
<keyword evidence="2" id="KW-0547">Nucleotide-binding</keyword>
<feature type="binding site" evidence="2">
    <location>
        <position position="468"/>
    </location>
    <ligand>
        <name>meso-2,6-diaminopimelate</name>
        <dbReference type="ChEBI" id="CHEBI:57791"/>
    </ligand>
</feature>
<protein>
    <recommendedName>
        <fullName evidence="2">UDP-N-acetylmuramoyl-L-alanyl-D-glutamate--2,6-diaminopimelate ligase</fullName>
        <ecNumber evidence="2">6.3.2.13</ecNumber>
    </recommendedName>
    <alternativeName>
        <fullName evidence="2">Meso-A2pm-adding enzyme</fullName>
    </alternativeName>
    <alternativeName>
        <fullName evidence="2">Meso-diaminopimelate-adding enzyme</fullName>
    </alternativeName>
    <alternativeName>
        <fullName evidence="2">UDP-MurNAc-L-Ala-D-Glu:meso-diaminopimelate ligase</fullName>
    </alternativeName>
    <alternativeName>
        <fullName evidence="2">UDP-MurNAc-tripeptide synthetase</fullName>
    </alternativeName>
    <alternativeName>
        <fullName evidence="2">UDP-N-acetylmuramyl-tripeptide synthetase</fullName>
    </alternativeName>
</protein>
<feature type="domain" description="Mur ligase central" evidence="5">
    <location>
        <begin position="117"/>
        <end position="320"/>
    </location>
</feature>
<name>A0AAW5K5Z1_9BACT</name>
<evidence type="ECO:0000313" key="6">
    <source>
        <dbReference type="EMBL" id="MCQ4813313.1"/>
    </source>
</evidence>
<comment type="PTM">
    <text evidence="2">Carboxylation is probably crucial for Mg(2+) binding and, consequently, for the gamma-phosphate positioning of ATP.</text>
</comment>
<dbReference type="PANTHER" id="PTHR23135:SF4">
    <property type="entry name" value="UDP-N-ACETYLMURAMOYL-L-ALANYL-D-GLUTAMATE--2,6-DIAMINOPIMELATE LIGASE MURE HOMOLOG, CHLOROPLASTIC"/>
    <property type="match status" value="1"/>
</dbReference>
<dbReference type="GO" id="GO:0008360">
    <property type="term" value="P:regulation of cell shape"/>
    <property type="evidence" value="ECO:0007669"/>
    <property type="project" value="UniProtKB-KW"/>
</dbReference>
<dbReference type="SUPFAM" id="SSF63418">
    <property type="entry name" value="MurE/MurF N-terminal domain"/>
    <property type="match status" value="1"/>
</dbReference>
<evidence type="ECO:0000256" key="1">
    <source>
        <dbReference type="ARBA" id="ARBA00005898"/>
    </source>
</evidence>
<dbReference type="NCBIfam" id="NF001126">
    <property type="entry name" value="PRK00139.1-4"/>
    <property type="match status" value="1"/>
</dbReference>
<dbReference type="GO" id="GO:0071555">
    <property type="term" value="P:cell wall organization"/>
    <property type="evidence" value="ECO:0007669"/>
    <property type="project" value="UniProtKB-KW"/>
</dbReference>
<dbReference type="InterPro" id="IPR036565">
    <property type="entry name" value="Mur-like_cat_sf"/>
</dbReference>
<keyword evidence="2 3" id="KW-0573">Peptidoglycan synthesis</keyword>
<keyword evidence="2 3" id="KW-0133">Cell shape</keyword>
<feature type="short sequence motif" description="Meso-diaminopimelate recognition motif" evidence="2">
    <location>
        <begin position="416"/>
        <end position="419"/>
    </location>
</feature>
<evidence type="ECO:0000256" key="3">
    <source>
        <dbReference type="RuleBase" id="RU004135"/>
    </source>
</evidence>
<dbReference type="EMBL" id="JANFYT010000004">
    <property type="protein sequence ID" value="MCQ4813313.1"/>
    <property type="molecule type" value="Genomic_DNA"/>
</dbReference>
<keyword evidence="2" id="KW-0067">ATP-binding</keyword>
<keyword evidence="2 3" id="KW-0961">Cell wall biogenesis/degradation</keyword>
<dbReference type="InterPro" id="IPR035911">
    <property type="entry name" value="MurE/MurF_N"/>
</dbReference>
<dbReference type="GO" id="GO:0000287">
    <property type="term" value="F:magnesium ion binding"/>
    <property type="evidence" value="ECO:0007669"/>
    <property type="project" value="UniProtKB-UniRule"/>
</dbReference>
<feature type="domain" description="Mur ligase C-terminal" evidence="4">
    <location>
        <begin position="343"/>
        <end position="470"/>
    </location>
</feature>
<reference evidence="6 7" key="1">
    <citation type="submission" date="2022-06" db="EMBL/GenBank/DDBJ databases">
        <title>Isolation of gut microbiota from human fecal samples.</title>
        <authorList>
            <person name="Pamer E.G."/>
            <person name="Barat B."/>
            <person name="Waligurski E."/>
            <person name="Medina S."/>
            <person name="Paddock L."/>
            <person name="Mostad J."/>
        </authorList>
    </citation>
    <scope>NUCLEOTIDE SEQUENCE [LARGE SCALE GENOMIC DNA]</scope>
    <source>
        <strain evidence="6 7">DFI.9.90</strain>
    </source>
</reference>
<dbReference type="GO" id="GO:0009252">
    <property type="term" value="P:peptidoglycan biosynthetic process"/>
    <property type="evidence" value="ECO:0007669"/>
    <property type="project" value="UniProtKB-UniRule"/>
</dbReference>
<dbReference type="Proteomes" id="UP001205919">
    <property type="component" value="Unassembled WGS sequence"/>
</dbReference>
<keyword evidence="2" id="KW-0460">Magnesium</keyword>
<dbReference type="Gene3D" id="3.90.190.20">
    <property type="entry name" value="Mur ligase, C-terminal domain"/>
    <property type="match status" value="1"/>
</dbReference>
<evidence type="ECO:0000313" key="7">
    <source>
        <dbReference type="Proteomes" id="UP001205919"/>
    </source>
</evidence>
<feature type="binding site" evidence="2">
    <location>
        <position position="196"/>
    </location>
    <ligand>
        <name>UDP-N-acetyl-alpha-D-muramoyl-L-alanyl-D-glutamate</name>
        <dbReference type="ChEBI" id="CHEBI:83900"/>
    </ligand>
</feature>
<proteinExistence type="inferred from homology"/>
<dbReference type="Gene3D" id="3.40.1190.10">
    <property type="entry name" value="Mur-like, catalytic domain"/>
    <property type="match status" value="1"/>
</dbReference>
<dbReference type="GO" id="GO:0005524">
    <property type="term" value="F:ATP binding"/>
    <property type="evidence" value="ECO:0007669"/>
    <property type="project" value="UniProtKB-UniRule"/>
</dbReference>
<comment type="caution">
    <text evidence="6">The sequence shown here is derived from an EMBL/GenBank/DDBJ whole genome shotgun (WGS) entry which is preliminary data.</text>
</comment>
<feature type="binding site" evidence="2">
    <location>
        <position position="188"/>
    </location>
    <ligand>
        <name>UDP-N-acetyl-alpha-D-muramoyl-L-alanyl-D-glutamate</name>
        <dbReference type="ChEBI" id="CHEBI:83900"/>
    </ligand>
</feature>
<comment type="pathway">
    <text evidence="2 3">Cell wall biogenesis; peptidoglycan biosynthesis.</text>
</comment>
<dbReference type="NCBIfam" id="TIGR01085">
    <property type="entry name" value="murE"/>
    <property type="match status" value="1"/>
</dbReference>
<feature type="binding site" evidence="2">
    <location>
        <position position="194"/>
    </location>
    <ligand>
        <name>UDP-N-acetyl-alpha-D-muramoyl-L-alanyl-D-glutamate</name>
        <dbReference type="ChEBI" id="CHEBI:83900"/>
    </ligand>
</feature>
<feature type="binding site" evidence="2">
    <location>
        <position position="392"/>
    </location>
    <ligand>
        <name>meso-2,6-diaminopimelate</name>
        <dbReference type="ChEBI" id="CHEBI:57791"/>
    </ligand>
</feature>
<feature type="binding site" evidence="2">
    <location>
        <position position="472"/>
    </location>
    <ligand>
        <name>meso-2,6-diaminopimelate</name>
        <dbReference type="ChEBI" id="CHEBI:57791"/>
    </ligand>
</feature>
<keyword evidence="2 3" id="KW-0132">Cell division</keyword>
<evidence type="ECO:0000259" key="5">
    <source>
        <dbReference type="Pfam" id="PF08245"/>
    </source>
</evidence>
<keyword evidence="2" id="KW-0963">Cytoplasm</keyword>
<dbReference type="PANTHER" id="PTHR23135">
    <property type="entry name" value="MUR LIGASE FAMILY MEMBER"/>
    <property type="match status" value="1"/>
</dbReference>
<dbReference type="RefSeq" id="WP_008711560.1">
    <property type="nucleotide sequence ID" value="NZ_CABKQM010000008.1"/>
</dbReference>
<evidence type="ECO:0000259" key="4">
    <source>
        <dbReference type="Pfam" id="PF02875"/>
    </source>
</evidence>
<comment type="cofactor">
    <cofactor evidence="2">
        <name>Mg(2+)</name>
        <dbReference type="ChEBI" id="CHEBI:18420"/>
    </cofactor>
</comment>
<dbReference type="InterPro" id="IPR036615">
    <property type="entry name" value="Mur_ligase_C_dom_sf"/>
</dbReference>
<keyword evidence="7" id="KW-1185">Reference proteome</keyword>
<dbReference type="SUPFAM" id="SSF53244">
    <property type="entry name" value="MurD-like peptide ligases, peptide-binding domain"/>
    <property type="match status" value="1"/>
</dbReference>
<organism evidence="6 7">
    <name type="scientific">Cloacibacillus evryensis</name>
    <dbReference type="NCBI Taxonomy" id="508460"/>
    <lineage>
        <taxon>Bacteria</taxon>
        <taxon>Thermotogati</taxon>
        <taxon>Synergistota</taxon>
        <taxon>Synergistia</taxon>
        <taxon>Synergistales</taxon>
        <taxon>Synergistaceae</taxon>
        <taxon>Cloacibacillus</taxon>
    </lineage>
</organism>